<dbReference type="PANTHER" id="PTHR22895:SF0">
    <property type="entry name" value="ARMADILLO REPEAT-CONTAINING PROTEIN 6"/>
    <property type="match status" value="1"/>
</dbReference>
<accession>A0A232EWT9</accession>
<dbReference type="SMART" id="SM00185">
    <property type="entry name" value="ARM"/>
    <property type="match status" value="4"/>
</dbReference>
<dbReference type="PROSITE" id="PS50176">
    <property type="entry name" value="ARM_REPEAT"/>
    <property type="match status" value="1"/>
</dbReference>
<name>A0A232EWT9_9HYME</name>
<protein>
    <recommendedName>
        <fullName evidence="5">Armadillo repeat-containing protein 6 homolog</fullName>
    </recommendedName>
</protein>
<reference evidence="3 4" key="1">
    <citation type="journal article" date="2017" name="Curr. Biol.">
        <title>The Evolution of Venom by Co-option of Single-Copy Genes.</title>
        <authorList>
            <person name="Martinson E.O."/>
            <person name="Mrinalini"/>
            <person name="Kelkar Y.D."/>
            <person name="Chang C.H."/>
            <person name="Werren J.H."/>
        </authorList>
    </citation>
    <scope>NUCLEOTIDE SEQUENCE [LARGE SCALE GENOMIC DNA]</scope>
    <source>
        <strain evidence="3 4">Alberta</strain>
        <tissue evidence="3">Whole body</tissue>
    </source>
</reference>
<comment type="caution">
    <text evidence="3">The sequence shown here is derived from an EMBL/GenBank/DDBJ whole genome shotgun (WGS) entry which is preliminary data.</text>
</comment>
<evidence type="ECO:0008006" key="5">
    <source>
        <dbReference type="Google" id="ProtNLM"/>
    </source>
</evidence>
<dbReference type="InterPro" id="IPR011989">
    <property type="entry name" value="ARM-like"/>
</dbReference>
<dbReference type="SUPFAM" id="SSF48371">
    <property type="entry name" value="ARM repeat"/>
    <property type="match status" value="1"/>
</dbReference>
<dbReference type="EMBL" id="NNAY01001821">
    <property type="protein sequence ID" value="OXU22819.1"/>
    <property type="molecule type" value="Genomic_DNA"/>
</dbReference>
<sequence>MVRVITQETYDEVVQENIKEFSMSPEEAIKDAIDQFNAQGVDLSNIIKDLSLNSTTDDITSCIKKLAECAKTAEHEHATPLLNKLKSELEKDIARRVFAGKNGAYTTLLEVITSCKDEPLLLRTALKTTTVLMTGNPDLLDDAGVELQKSLLDSNHNDPQTLQLILKWIKECCMKHEINRQMIFNAGVLENLKSILHEKDANVAVVKEVCVVLRALTLDDDIRHAYGKAHEHAATIARQTLRTLTGLLSIYKTDKVIVGEIMLTAASIIVRNEFCQDFEDAGGLQFILDVFTNYPDVEKINWQALKLLKNLAGNDDVKAHIITSGIAPLIVYAISRLRSSEAVVTAGLACISALTLKSPSNAGVFYDCGAVPIIIDAVKAYPNSANVIQQASWAVRNMSVRNKHESREFIAYGIEDIFNSALEKHGENLENDLKAALRDLGLKVNLKEQWTGKGRVLTHD</sequence>
<evidence type="ECO:0000256" key="2">
    <source>
        <dbReference type="PROSITE-ProRule" id="PRU00259"/>
    </source>
</evidence>
<evidence type="ECO:0000256" key="1">
    <source>
        <dbReference type="ARBA" id="ARBA00022737"/>
    </source>
</evidence>
<feature type="repeat" description="ARM" evidence="2">
    <location>
        <begin position="369"/>
        <end position="413"/>
    </location>
</feature>
<evidence type="ECO:0000313" key="4">
    <source>
        <dbReference type="Proteomes" id="UP000215335"/>
    </source>
</evidence>
<organism evidence="3 4">
    <name type="scientific">Trichomalopsis sarcophagae</name>
    <dbReference type="NCBI Taxonomy" id="543379"/>
    <lineage>
        <taxon>Eukaryota</taxon>
        <taxon>Metazoa</taxon>
        <taxon>Ecdysozoa</taxon>
        <taxon>Arthropoda</taxon>
        <taxon>Hexapoda</taxon>
        <taxon>Insecta</taxon>
        <taxon>Pterygota</taxon>
        <taxon>Neoptera</taxon>
        <taxon>Endopterygota</taxon>
        <taxon>Hymenoptera</taxon>
        <taxon>Apocrita</taxon>
        <taxon>Proctotrupomorpha</taxon>
        <taxon>Chalcidoidea</taxon>
        <taxon>Pteromalidae</taxon>
        <taxon>Pteromalinae</taxon>
        <taxon>Trichomalopsis</taxon>
    </lineage>
</organism>
<dbReference type="Gene3D" id="1.25.10.10">
    <property type="entry name" value="Leucine-rich Repeat Variant"/>
    <property type="match status" value="2"/>
</dbReference>
<gene>
    <name evidence="3" type="ORF">TSAR_004667</name>
</gene>
<keyword evidence="4" id="KW-1185">Reference proteome</keyword>
<dbReference type="GO" id="GO:0002244">
    <property type="term" value="P:hematopoietic progenitor cell differentiation"/>
    <property type="evidence" value="ECO:0007669"/>
    <property type="project" value="TreeGrafter"/>
</dbReference>
<dbReference type="OrthoDB" id="449062at2759"/>
<keyword evidence="1" id="KW-0677">Repeat</keyword>
<dbReference type="PANTHER" id="PTHR22895">
    <property type="entry name" value="ARMADILLO REPEAT-CONTAINING PROTEIN 6"/>
    <property type="match status" value="1"/>
</dbReference>
<dbReference type="STRING" id="543379.A0A232EWT9"/>
<dbReference type="Proteomes" id="UP000215335">
    <property type="component" value="Unassembled WGS sequence"/>
</dbReference>
<evidence type="ECO:0000313" key="3">
    <source>
        <dbReference type="EMBL" id="OXU22819.1"/>
    </source>
</evidence>
<dbReference type="AlphaFoldDB" id="A0A232EWT9"/>
<dbReference type="InterPro" id="IPR016024">
    <property type="entry name" value="ARM-type_fold"/>
</dbReference>
<proteinExistence type="predicted"/>
<dbReference type="InterPro" id="IPR000225">
    <property type="entry name" value="Armadillo"/>
</dbReference>